<dbReference type="Gene3D" id="1.10.287.380">
    <property type="entry name" value="Valyl-tRNA synthetase, C-terminal domain"/>
    <property type="match status" value="1"/>
</dbReference>
<dbReference type="CDD" id="cd03221">
    <property type="entry name" value="ABCF_EF-3"/>
    <property type="match status" value="2"/>
</dbReference>
<feature type="compositionally biased region" description="Basic and acidic residues" evidence="4">
    <location>
        <begin position="532"/>
        <end position="547"/>
    </location>
</feature>
<evidence type="ECO:0000256" key="3">
    <source>
        <dbReference type="SAM" id="Coils"/>
    </source>
</evidence>
<dbReference type="Gene3D" id="3.40.50.300">
    <property type="entry name" value="P-loop containing nucleotide triphosphate hydrolases"/>
    <property type="match status" value="2"/>
</dbReference>
<feature type="domain" description="ABC transporter" evidence="5">
    <location>
        <begin position="320"/>
        <end position="539"/>
    </location>
</feature>
<evidence type="ECO:0000256" key="1">
    <source>
        <dbReference type="ARBA" id="ARBA00022741"/>
    </source>
</evidence>
<dbReference type="FunFam" id="3.40.50.300:FF:000011">
    <property type="entry name" value="Putative ABC transporter ATP-binding component"/>
    <property type="match status" value="1"/>
</dbReference>
<reference evidence="6 7" key="1">
    <citation type="submission" date="2017-01" db="EMBL/GenBank/DDBJ databases">
        <title>Complete Genome Sequence of Dolosigranulum pigrum isolated from a Patient with interstitial lung disease.</title>
        <authorList>
            <person name="Mukhopadhyay R."/>
            <person name="Joaquin J."/>
            <person name="Hogue R."/>
            <person name="Fitzgerald S."/>
            <person name="Jospin G."/>
            <person name="Eisen J.A."/>
            <person name="Chaturvedi V."/>
        </authorList>
    </citation>
    <scope>NUCLEOTIDE SEQUENCE [LARGE SCALE GENOMIC DNA]</scope>
    <source>
        <strain evidence="6 7">15S00348</strain>
    </source>
</reference>
<feature type="compositionally biased region" description="Low complexity" evidence="4">
    <location>
        <begin position="550"/>
        <end position="559"/>
    </location>
</feature>
<dbReference type="GO" id="GO:0016887">
    <property type="term" value="F:ATP hydrolysis activity"/>
    <property type="evidence" value="ECO:0007669"/>
    <property type="project" value="InterPro"/>
</dbReference>
<evidence type="ECO:0000313" key="6">
    <source>
        <dbReference type="EMBL" id="OOL80782.1"/>
    </source>
</evidence>
<dbReference type="Pfam" id="PF00005">
    <property type="entry name" value="ABC_tran"/>
    <property type="match status" value="2"/>
</dbReference>
<keyword evidence="2 6" id="KW-0067">ATP-binding</keyword>
<dbReference type="Pfam" id="PF12848">
    <property type="entry name" value="ABC_tran_Xtn"/>
    <property type="match status" value="1"/>
</dbReference>
<dbReference type="GO" id="GO:0005524">
    <property type="term" value="F:ATP binding"/>
    <property type="evidence" value="ECO:0007669"/>
    <property type="project" value="UniProtKB-KW"/>
</dbReference>
<accession>A0A1S8KM65</accession>
<dbReference type="AlphaFoldDB" id="A0A1S8KM65"/>
<protein>
    <submittedName>
        <fullName evidence="6">Multidrug ABC transporter ATP-binding protein</fullName>
    </submittedName>
</protein>
<keyword evidence="1" id="KW-0547">Nucleotide-binding</keyword>
<dbReference type="InterPro" id="IPR003593">
    <property type="entry name" value="AAA+_ATPase"/>
</dbReference>
<dbReference type="Proteomes" id="UP000190409">
    <property type="component" value="Unassembled WGS sequence"/>
</dbReference>
<dbReference type="PANTHER" id="PTHR42855:SF1">
    <property type="entry name" value="ABC TRANSPORTER DOMAIN-CONTAINING PROTEIN"/>
    <property type="match status" value="1"/>
</dbReference>
<name>A0A1S8KM65_9LACT</name>
<dbReference type="InterPro" id="IPR051309">
    <property type="entry name" value="ABCF_ATPase"/>
</dbReference>
<dbReference type="SMART" id="SM00382">
    <property type="entry name" value="AAA"/>
    <property type="match status" value="2"/>
</dbReference>
<dbReference type="InterPro" id="IPR017871">
    <property type="entry name" value="ABC_transporter-like_CS"/>
</dbReference>
<feature type="region of interest" description="Disordered" evidence="4">
    <location>
        <begin position="532"/>
        <end position="564"/>
    </location>
</feature>
<dbReference type="PROSITE" id="PS00211">
    <property type="entry name" value="ABC_TRANSPORTER_1"/>
    <property type="match status" value="1"/>
</dbReference>
<dbReference type="GO" id="GO:0003677">
    <property type="term" value="F:DNA binding"/>
    <property type="evidence" value="ECO:0007669"/>
    <property type="project" value="InterPro"/>
</dbReference>
<dbReference type="EMBL" id="MUYF01000003">
    <property type="protein sequence ID" value="OOL80782.1"/>
    <property type="molecule type" value="Genomic_DNA"/>
</dbReference>
<dbReference type="InterPro" id="IPR032781">
    <property type="entry name" value="ABC_tran_Xtn"/>
</dbReference>
<feature type="domain" description="ABC transporter" evidence="5">
    <location>
        <begin position="4"/>
        <end position="255"/>
    </location>
</feature>
<dbReference type="PANTHER" id="PTHR42855">
    <property type="entry name" value="ABC TRANSPORTER ATP-BINDING SUBUNIT"/>
    <property type="match status" value="1"/>
</dbReference>
<proteinExistence type="predicted"/>
<organism evidence="6 7">
    <name type="scientific">Dolosigranulum pigrum</name>
    <dbReference type="NCBI Taxonomy" id="29394"/>
    <lineage>
        <taxon>Bacteria</taxon>
        <taxon>Bacillati</taxon>
        <taxon>Bacillota</taxon>
        <taxon>Bacilli</taxon>
        <taxon>Lactobacillales</taxon>
        <taxon>Carnobacteriaceae</taxon>
        <taxon>Dolosigranulum</taxon>
    </lineage>
</organism>
<comment type="caution">
    <text evidence="6">The sequence shown here is derived from an EMBL/GenBank/DDBJ whole genome shotgun (WGS) entry which is preliminary data.</text>
</comment>
<sequence length="633" mass="71499">MKELKASGISQSIGMKVLFDGVDLSLQSGDKVGLIGINGTGKTTLLDTLVGMNAPESGQITSPKDYKIAYLKQANTLDQELTVLQTVFAGDNPLMNTVRDYEEVVGKLNQDPTNEKLQNRFTKMQQAMDRVDGWTASSQAQTILTKLGIYEMDKCVHELSGGQQKRVQLAQVLIQQSDLLILDEPTNHLDYEMIAWLEKFLSQYKGALLLVTHDRYFLDHVVQSIVELSGGQLHRYSGNYQDYVQERAHREELAAEQAHKANQLYKQELAWMREGVRARGTKQQARKDRFEDLKETVQNQTTRGTMTLNLAGSRLGKKVLELQEASFARNGKQLLQQLDLLIQADTRLGITGENGSGKTTLLNILAGRQSLDSGQLEVGETVKIAYYTQTNEGMTDDLRVIDYVREMAEEVTMANGSVASAEQVLEQFLFPRSMQQSYISSLSGGEKRRLYLARLLMTSPNVLLLDEPTNDLDTETLTILEEYIDHFTGAVIAVSHDRYFLDKTCEKLLIFEGAGQLREYWGKVSDYLKETNDSSARRSDKTAKSAQDKSLSTSEASSSQEKTRLTYMEKKEWETIEDEITKLEDKIEAVEQEMLEVRADDYGMLNELNGKKQELEAALEEKMARWEYLAEFV</sequence>
<evidence type="ECO:0000259" key="5">
    <source>
        <dbReference type="PROSITE" id="PS50893"/>
    </source>
</evidence>
<keyword evidence="3" id="KW-0175">Coiled coil</keyword>
<dbReference type="InterPro" id="IPR027417">
    <property type="entry name" value="P-loop_NTPase"/>
</dbReference>
<dbReference type="PROSITE" id="PS50893">
    <property type="entry name" value="ABC_TRANSPORTER_2"/>
    <property type="match status" value="2"/>
</dbReference>
<evidence type="ECO:0000313" key="7">
    <source>
        <dbReference type="Proteomes" id="UP000190409"/>
    </source>
</evidence>
<dbReference type="InterPro" id="IPR003439">
    <property type="entry name" value="ABC_transporter-like_ATP-bd"/>
</dbReference>
<dbReference type="SUPFAM" id="SSF52540">
    <property type="entry name" value="P-loop containing nucleoside triphosphate hydrolases"/>
    <property type="match status" value="2"/>
</dbReference>
<dbReference type="Pfam" id="PF16326">
    <property type="entry name" value="ABC_tran_CTD"/>
    <property type="match status" value="1"/>
</dbReference>
<evidence type="ECO:0000256" key="4">
    <source>
        <dbReference type="SAM" id="MobiDB-lite"/>
    </source>
</evidence>
<feature type="coiled-coil region" evidence="3">
    <location>
        <begin position="573"/>
        <end position="625"/>
    </location>
</feature>
<dbReference type="InterPro" id="IPR032524">
    <property type="entry name" value="ABC_tran_C"/>
</dbReference>
<dbReference type="InterPro" id="IPR037118">
    <property type="entry name" value="Val-tRNA_synth_C_sf"/>
</dbReference>
<evidence type="ECO:0000256" key="2">
    <source>
        <dbReference type="ARBA" id="ARBA00022840"/>
    </source>
</evidence>
<gene>
    <name evidence="6" type="ORF">BWX42_02435</name>
</gene>